<name>A0ABU9VNH3_9BACI</name>
<feature type="region of interest" description="Disordered" evidence="5">
    <location>
        <begin position="1"/>
        <end position="39"/>
    </location>
</feature>
<evidence type="ECO:0000256" key="5">
    <source>
        <dbReference type="SAM" id="MobiDB-lite"/>
    </source>
</evidence>
<evidence type="ECO:0000313" key="9">
    <source>
        <dbReference type="Proteomes" id="UP001418796"/>
    </source>
</evidence>
<dbReference type="RefSeq" id="WP_343132028.1">
    <property type="nucleotide sequence ID" value="NZ_JBCITK010000001.1"/>
</dbReference>
<dbReference type="SUPFAM" id="SSF50156">
    <property type="entry name" value="PDZ domain-like"/>
    <property type="match status" value="1"/>
</dbReference>
<keyword evidence="3" id="KW-0378">Hydrolase</keyword>
<keyword evidence="6" id="KW-1133">Transmembrane helix</keyword>
<dbReference type="InterPro" id="IPR036034">
    <property type="entry name" value="PDZ_sf"/>
</dbReference>
<comment type="similarity">
    <text evidence="1">Belongs to the peptidase S1C family.</text>
</comment>
<evidence type="ECO:0000256" key="6">
    <source>
        <dbReference type="SAM" id="Phobius"/>
    </source>
</evidence>
<dbReference type="Pfam" id="PF13365">
    <property type="entry name" value="Trypsin_2"/>
    <property type="match status" value="1"/>
</dbReference>
<dbReference type="PANTHER" id="PTHR43343:SF3">
    <property type="entry name" value="PROTEASE DO-LIKE 8, CHLOROPLASTIC"/>
    <property type="match status" value="1"/>
</dbReference>
<evidence type="ECO:0000256" key="3">
    <source>
        <dbReference type="ARBA" id="ARBA00022801"/>
    </source>
</evidence>
<protein>
    <submittedName>
        <fullName evidence="8">Trypsin-like peptidase domain-containing protein</fullName>
    </submittedName>
</protein>
<organism evidence="8 9">
    <name type="scientific">Alkalicoccobacillus gibsonii</name>
    <dbReference type="NCBI Taxonomy" id="79881"/>
    <lineage>
        <taxon>Bacteria</taxon>
        <taxon>Bacillati</taxon>
        <taxon>Bacillota</taxon>
        <taxon>Bacilli</taxon>
        <taxon>Bacillales</taxon>
        <taxon>Bacillaceae</taxon>
        <taxon>Alkalicoccobacillus</taxon>
    </lineage>
</organism>
<accession>A0ABU9VNH3</accession>
<dbReference type="InterPro" id="IPR043504">
    <property type="entry name" value="Peptidase_S1_PA_chymotrypsin"/>
</dbReference>
<evidence type="ECO:0000259" key="7">
    <source>
        <dbReference type="PROSITE" id="PS50106"/>
    </source>
</evidence>
<feature type="domain" description="PDZ" evidence="7">
    <location>
        <begin position="313"/>
        <end position="411"/>
    </location>
</feature>
<evidence type="ECO:0000256" key="1">
    <source>
        <dbReference type="ARBA" id="ARBA00010541"/>
    </source>
</evidence>
<feature type="compositionally biased region" description="Basic and acidic residues" evidence="5">
    <location>
        <begin position="21"/>
        <end position="31"/>
    </location>
</feature>
<dbReference type="SUPFAM" id="SSF50494">
    <property type="entry name" value="Trypsin-like serine proteases"/>
    <property type="match status" value="1"/>
</dbReference>
<comment type="caution">
    <text evidence="8">The sequence shown here is derived from an EMBL/GenBank/DDBJ whole genome shotgun (WGS) entry which is preliminary data.</text>
</comment>
<proteinExistence type="inferred from homology"/>
<dbReference type="CDD" id="cd06781">
    <property type="entry name" value="cpPDZ_BsHtra-like"/>
    <property type="match status" value="1"/>
</dbReference>
<keyword evidence="6" id="KW-0812">Transmembrane</keyword>
<dbReference type="Gene3D" id="2.40.10.10">
    <property type="entry name" value="Trypsin-like serine proteases"/>
    <property type="match status" value="2"/>
</dbReference>
<evidence type="ECO:0000313" key="8">
    <source>
        <dbReference type="EMBL" id="MEN0645455.1"/>
    </source>
</evidence>
<feature type="compositionally biased region" description="Polar residues" evidence="5">
    <location>
        <begin position="7"/>
        <end position="19"/>
    </location>
</feature>
<keyword evidence="4" id="KW-0720">Serine protease</keyword>
<dbReference type="Gene3D" id="2.30.42.10">
    <property type="match status" value="1"/>
</dbReference>
<keyword evidence="2" id="KW-0645">Protease</keyword>
<keyword evidence="9" id="KW-1185">Reference proteome</keyword>
<dbReference type="PROSITE" id="PS50106">
    <property type="entry name" value="PDZ"/>
    <property type="match status" value="1"/>
</dbReference>
<evidence type="ECO:0000256" key="2">
    <source>
        <dbReference type="ARBA" id="ARBA00022670"/>
    </source>
</evidence>
<gene>
    <name evidence="8" type="ORF">MKY91_20005</name>
</gene>
<feature type="transmembrane region" description="Helical" evidence="6">
    <location>
        <begin position="41"/>
        <end position="69"/>
    </location>
</feature>
<dbReference type="Pfam" id="PF13180">
    <property type="entry name" value="PDZ_2"/>
    <property type="match status" value="1"/>
</dbReference>
<dbReference type="PRINTS" id="PR00834">
    <property type="entry name" value="PROTEASES2C"/>
</dbReference>
<evidence type="ECO:0000256" key="4">
    <source>
        <dbReference type="ARBA" id="ARBA00022825"/>
    </source>
</evidence>
<dbReference type="InterPro" id="IPR001478">
    <property type="entry name" value="PDZ"/>
</dbReference>
<dbReference type="InterPro" id="IPR051201">
    <property type="entry name" value="Chloro_Bact_Ser_Proteases"/>
</dbReference>
<dbReference type="InterPro" id="IPR001940">
    <property type="entry name" value="Peptidase_S1C"/>
</dbReference>
<reference evidence="8 9" key="1">
    <citation type="submission" date="2024-03" db="EMBL/GenBank/DDBJ databases">
        <title>Bacilli Hybrid Assemblies.</title>
        <authorList>
            <person name="Kovac J."/>
        </authorList>
    </citation>
    <scope>NUCLEOTIDE SEQUENCE [LARGE SCALE GENOMIC DNA]</scope>
    <source>
        <strain evidence="8 9">FSL R7-0666</strain>
    </source>
</reference>
<keyword evidence="6" id="KW-0472">Membrane</keyword>
<dbReference type="InterPro" id="IPR009003">
    <property type="entry name" value="Peptidase_S1_PA"/>
</dbReference>
<dbReference type="SMART" id="SM00228">
    <property type="entry name" value="PDZ"/>
    <property type="match status" value="1"/>
</dbReference>
<dbReference type="EMBL" id="JBCITK010000001">
    <property type="protein sequence ID" value="MEN0645455.1"/>
    <property type="molecule type" value="Genomic_DNA"/>
</dbReference>
<dbReference type="PANTHER" id="PTHR43343">
    <property type="entry name" value="PEPTIDASE S12"/>
    <property type="match status" value="1"/>
</dbReference>
<dbReference type="Proteomes" id="UP001418796">
    <property type="component" value="Unassembled WGS sequence"/>
</dbReference>
<sequence length="426" mass="45049">MGYYDSQDPNNKSTQQGHYSSEPRHTEPQERYRKKKGKGRTALSAFGGAVLGGLIVVMSTPALSSLGWLPYEIDGNTPNEQVNSTQIDNSEPSQAVNLNVSSGITDAVEKVSDAVVGVTNMQQGDIFSQQEAAEGTGSGVIYKKEGGKAYVVTNNHVVEGANELTVTLTDGTDVPATLLGADLITDLAVLEIDDEHVDTVATFGNSENLRAGEPAIAIGNPLGQSFASSVTQGIISATERSIPVDLDGDGQPDWNAEVLQTDAAINPGNSGGALININGEVIGINSMKIAQSAVEGIGFSIPTAVAEPIISDLETFGEVKRPQLGVGIRSLADIPVQHRTGTLNLPEDIENGVVVTSVAPNSSAQKAGLQEYDVIVQIDGEDLNEGADLRRFLYTDRKVGDTVTVTLYRDGEKQDIDVQLQEPQSF</sequence>